<dbReference type="PANTHER" id="PTHR11353">
    <property type="entry name" value="CHAPERONIN"/>
    <property type="match status" value="1"/>
</dbReference>
<reference evidence="14" key="1">
    <citation type="submission" date="2025-08" db="UniProtKB">
        <authorList>
            <consortium name="Ensembl"/>
        </authorList>
    </citation>
    <scope>IDENTIFICATION</scope>
</reference>
<dbReference type="AlphaFoldDB" id="A0A2K5IDP2"/>
<dbReference type="InterPro" id="IPR027409">
    <property type="entry name" value="GroEL-like_apical_dom_sf"/>
</dbReference>
<dbReference type="InterPro" id="IPR002423">
    <property type="entry name" value="Cpn60/GroEL/TCP-1"/>
</dbReference>
<evidence type="ECO:0000256" key="10">
    <source>
        <dbReference type="ARBA" id="ARBA00049360"/>
    </source>
</evidence>
<dbReference type="PROSITE" id="PS00995">
    <property type="entry name" value="TCP1_3"/>
    <property type="match status" value="1"/>
</dbReference>
<comment type="similarity">
    <text evidence="2">Belongs to the TCP-1 chaperonin family.</text>
</comment>
<dbReference type="PROSITE" id="PS00750">
    <property type="entry name" value="TCP1_1"/>
    <property type="match status" value="1"/>
</dbReference>
<dbReference type="Gene3D" id="3.30.260.10">
    <property type="entry name" value="TCP-1-like chaperonin intermediate domain"/>
    <property type="match status" value="1"/>
</dbReference>
<comment type="catalytic activity">
    <reaction evidence="10">
        <text>ATP + H2O = ADP + phosphate + H(+)</text>
        <dbReference type="Rhea" id="RHEA:13065"/>
        <dbReference type="ChEBI" id="CHEBI:15377"/>
        <dbReference type="ChEBI" id="CHEBI:15378"/>
        <dbReference type="ChEBI" id="CHEBI:30616"/>
        <dbReference type="ChEBI" id="CHEBI:43474"/>
        <dbReference type="ChEBI" id="CHEBI:456216"/>
    </reaction>
</comment>
<sequence length="456" mass="48841">MPENVAPRSGAPAGAAGGRGKGAYQDRDKPAQIRFSNISAAKAVADAIRTSLGPKGMDKMLVELSKAQDIEAGDGTTSVVIIAGSLLDSCTKLLQKGGLLSPMSVNAVMKVIDPATATSVDLRDIKIVKKLGGTIDDCELVEGLVLTQKVSNSGITRVEKAKIGLIQFCLSAPKTDMDNQIVVSDYAQMDRVLREERAYILNLVKQIKKTGCNVLLIQKSILRDALSDLALHFLNKMKIMVIKDIEREDIEFICKTIGTKPVAHIDQFTADMLGSAELAEEVNLNGSGKLLKITGCASPGKTVTIVVRGSNKLVIEEAERSIHDALCVIRCLVKKRALIAGGGAPEIELALRLTEYSRTLSGMESYCVRAFADAMEVIPSTLAENAGLNPISTVTELRNRHAQGEKTSGINVRKGGISNILEELVVQPLLVSVSALTLATETVRSILKIDDVVNTR</sequence>
<evidence type="ECO:0000256" key="12">
    <source>
        <dbReference type="ARBA" id="ARBA00093522"/>
    </source>
</evidence>
<dbReference type="GO" id="GO:0051082">
    <property type="term" value="F:unfolded protein binding"/>
    <property type="evidence" value="ECO:0007669"/>
    <property type="project" value="InterPro"/>
</dbReference>
<evidence type="ECO:0000256" key="1">
    <source>
        <dbReference type="ARBA" id="ARBA00004496"/>
    </source>
</evidence>
<feature type="compositionally biased region" description="Low complexity" evidence="13">
    <location>
        <begin position="1"/>
        <end position="14"/>
    </location>
</feature>
<dbReference type="Ensembl" id="ENSCANT00000037600.1">
    <property type="protein sequence ID" value="ENSCANP00000014671.1"/>
    <property type="gene ID" value="ENSCANG00000030777.1"/>
</dbReference>
<evidence type="ECO:0000256" key="9">
    <source>
        <dbReference type="ARBA" id="ARBA00030347"/>
    </source>
</evidence>
<evidence type="ECO:0000256" key="8">
    <source>
        <dbReference type="ARBA" id="ARBA00023186"/>
    </source>
</evidence>
<comment type="function">
    <text evidence="11">Component of the chaperonin-containing T-complex (TRiC), a molecular chaperone complex that assists the folding of actin, tubulin and other proteins upon ATP hydrolysis. The TRiC complex mediates the folding of WRAP53/TCAB1, thereby regulating telomere maintenance. As part of the TRiC complex may play a role in the assembly of BBSome, a complex involved in ciliogenesis regulating transports vesicles to the cilia.</text>
</comment>
<evidence type="ECO:0000256" key="4">
    <source>
        <dbReference type="ARBA" id="ARBA00022490"/>
    </source>
</evidence>
<dbReference type="GO" id="GO:0005524">
    <property type="term" value="F:ATP binding"/>
    <property type="evidence" value="ECO:0007669"/>
    <property type="project" value="UniProtKB-KW"/>
</dbReference>
<evidence type="ECO:0000313" key="15">
    <source>
        <dbReference type="Proteomes" id="UP000233080"/>
    </source>
</evidence>
<evidence type="ECO:0000256" key="3">
    <source>
        <dbReference type="ARBA" id="ARBA00016107"/>
    </source>
</evidence>
<dbReference type="InterPro" id="IPR012717">
    <property type="entry name" value="Chap_CCT_delta"/>
</dbReference>
<evidence type="ECO:0000256" key="7">
    <source>
        <dbReference type="ARBA" id="ARBA00022840"/>
    </source>
</evidence>
<dbReference type="GO" id="GO:0005832">
    <property type="term" value="C:chaperonin-containing T-complex"/>
    <property type="evidence" value="ECO:0007669"/>
    <property type="project" value="UniProtKB-ARBA"/>
</dbReference>
<evidence type="ECO:0000256" key="6">
    <source>
        <dbReference type="ARBA" id="ARBA00022801"/>
    </source>
</evidence>
<evidence type="ECO:0000256" key="5">
    <source>
        <dbReference type="ARBA" id="ARBA00022741"/>
    </source>
</evidence>
<evidence type="ECO:0000256" key="2">
    <source>
        <dbReference type="ARBA" id="ARBA00008020"/>
    </source>
</evidence>
<dbReference type="SUPFAM" id="SSF52029">
    <property type="entry name" value="GroEL apical domain-like"/>
    <property type="match status" value="1"/>
</dbReference>
<protein>
    <recommendedName>
        <fullName evidence="3">T-complex protein 1 subunit delta</fullName>
    </recommendedName>
    <alternativeName>
        <fullName evidence="9">CCT-delta</fullName>
    </alternativeName>
</protein>
<dbReference type="SUPFAM" id="SSF48592">
    <property type="entry name" value="GroEL equatorial domain-like"/>
    <property type="match status" value="1"/>
</dbReference>
<dbReference type="GO" id="GO:0016887">
    <property type="term" value="F:ATP hydrolysis activity"/>
    <property type="evidence" value="ECO:0007669"/>
    <property type="project" value="InterPro"/>
</dbReference>
<dbReference type="InterPro" id="IPR017998">
    <property type="entry name" value="Chaperone_TCP-1"/>
</dbReference>
<dbReference type="Proteomes" id="UP000233080">
    <property type="component" value="Unassembled WGS sequence"/>
</dbReference>
<keyword evidence="4" id="KW-0963">Cytoplasm</keyword>
<accession>A0A2K5IDP2</accession>
<name>A0A2K5IDP2_COLAP</name>
<evidence type="ECO:0000256" key="11">
    <source>
        <dbReference type="ARBA" id="ARBA00093360"/>
    </source>
</evidence>
<dbReference type="FunFam" id="3.50.7.10:FF:000010">
    <property type="entry name" value="T-complex protein 1 subunit delta"/>
    <property type="match status" value="1"/>
</dbReference>
<dbReference type="Gene3D" id="3.50.7.10">
    <property type="entry name" value="GroEL"/>
    <property type="match status" value="1"/>
</dbReference>
<dbReference type="Pfam" id="PF00118">
    <property type="entry name" value="Cpn60_TCP1"/>
    <property type="match status" value="2"/>
</dbReference>
<keyword evidence="5" id="KW-0547">Nucleotide-binding</keyword>
<keyword evidence="7" id="KW-0067">ATP-binding</keyword>
<dbReference type="Gene3D" id="1.10.560.10">
    <property type="entry name" value="GroEL-like equatorial domain"/>
    <property type="match status" value="3"/>
</dbReference>
<evidence type="ECO:0000313" key="14">
    <source>
        <dbReference type="Ensembl" id="ENSCANP00000014671.1"/>
    </source>
</evidence>
<dbReference type="CDD" id="cd03338">
    <property type="entry name" value="TCP1_delta"/>
    <property type="match status" value="1"/>
</dbReference>
<comment type="subcellular location">
    <subcellularLocation>
        <location evidence="1">Cytoplasm</location>
    </subcellularLocation>
</comment>
<dbReference type="InterPro" id="IPR027413">
    <property type="entry name" value="GROEL-like_equatorial_sf"/>
</dbReference>
<keyword evidence="15" id="KW-1185">Reference proteome</keyword>
<dbReference type="InterPro" id="IPR027410">
    <property type="entry name" value="TCP-1-like_intermed_sf"/>
</dbReference>
<proteinExistence type="inferred from homology"/>
<organism evidence="14 15">
    <name type="scientific">Colobus angolensis palliatus</name>
    <name type="common">Peters' Angolan colobus</name>
    <dbReference type="NCBI Taxonomy" id="336983"/>
    <lineage>
        <taxon>Eukaryota</taxon>
        <taxon>Metazoa</taxon>
        <taxon>Chordata</taxon>
        <taxon>Craniata</taxon>
        <taxon>Vertebrata</taxon>
        <taxon>Euteleostomi</taxon>
        <taxon>Mammalia</taxon>
        <taxon>Eutheria</taxon>
        <taxon>Euarchontoglires</taxon>
        <taxon>Primates</taxon>
        <taxon>Haplorrhini</taxon>
        <taxon>Catarrhini</taxon>
        <taxon>Cercopithecidae</taxon>
        <taxon>Colobinae</taxon>
        <taxon>Colobus</taxon>
    </lineage>
</organism>
<comment type="subunit">
    <text evidence="12">Component of the chaperonin-containing T-complex (TRiC), a hexadecamer composed of two identical back-to-back stacked rings enclosing a protein folding chamber. Each ring is made up of eight different subunits: TCP1/CCT1, CCT2, CCT3, CCT4, CCT5, CCT6A/CCT6, CCT7, CCT8. Interacts with PACRG. Interacts with DNAAF4. Interacts with DLEC1.</text>
</comment>
<dbReference type="GO" id="GO:0140662">
    <property type="term" value="F:ATP-dependent protein folding chaperone"/>
    <property type="evidence" value="ECO:0007669"/>
    <property type="project" value="InterPro"/>
</dbReference>
<reference evidence="14" key="2">
    <citation type="submission" date="2025-09" db="UniProtKB">
        <authorList>
            <consortium name="Ensembl"/>
        </authorList>
    </citation>
    <scope>IDENTIFICATION</scope>
</reference>
<dbReference type="InterPro" id="IPR002194">
    <property type="entry name" value="Chaperonin_TCP-1_CS"/>
</dbReference>
<keyword evidence="8" id="KW-0143">Chaperone</keyword>
<keyword evidence="6" id="KW-0378">Hydrolase</keyword>
<feature type="region of interest" description="Disordered" evidence="13">
    <location>
        <begin position="1"/>
        <end position="28"/>
    </location>
</feature>
<evidence type="ECO:0000256" key="13">
    <source>
        <dbReference type="SAM" id="MobiDB-lite"/>
    </source>
</evidence>